<name>A0A5B7J3A7_PORTR</name>
<gene>
    <name evidence="1" type="ORF">E2C01_084172</name>
</gene>
<dbReference type="Proteomes" id="UP000324222">
    <property type="component" value="Unassembled WGS sequence"/>
</dbReference>
<dbReference type="EMBL" id="VSRR010080348">
    <property type="protein sequence ID" value="MPC89235.1"/>
    <property type="molecule type" value="Genomic_DNA"/>
</dbReference>
<evidence type="ECO:0000313" key="1">
    <source>
        <dbReference type="EMBL" id="MPC89235.1"/>
    </source>
</evidence>
<reference evidence="1 2" key="1">
    <citation type="submission" date="2019-05" db="EMBL/GenBank/DDBJ databases">
        <title>Another draft genome of Portunus trituberculatus and its Hox gene families provides insights of decapod evolution.</title>
        <authorList>
            <person name="Jeong J.-H."/>
            <person name="Song I."/>
            <person name="Kim S."/>
            <person name="Choi T."/>
            <person name="Kim D."/>
            <person name="Ryu S."/>
            <person name="Kim W."/>
        </authorList>
    </citation>
    <scope>NUCLEOTIDE SEQUENCE [LARGE SCALE GENOMIC DNA]</scope>
    <source>
        <tissue evidence="1">Muscle</tissue>
    </source>
</reference>
<organism evidence="1 2">
    <name type="scientific">Portunus trituberculatus</name>
    <name type="common">Swimming crab</name>
    <name type="synonym">Neptunus trituberculatus</name>
    <dbReference type="NCBI Taxonomy" id="210409"/>
    <lineage>
        <taxon>Eukaryota</taxon>
        <taxon>Metazoa</taxon>
        <taxon>Ecdysozoa</taxon>
        <taxon>Arthropoda</taxon>
        <taxon>Crustacea</taxon>
        <taxon>Multicrustacea</taxon>
        <taxon>Malacostraca</taxon>
        <taxon>Eumalacostraca</taxon>
        <taxon>Eucarida</taxon>
        <taxon>Decapoda</taxon>
        <taxon>Pleocyemata</taxon>
        <taxon>Brachyura</taxon>
        <taxon>Eubrachyura</taxon>
        <taxon>Portunoidea</taxon>
        <taxon>Portunidae</taxon>
        <taxon>Portuninae</taxon>
        <taxon>Portunus</taxon>
    </lineage>
</organism>
<dbReference type="AlphaFoldDB" id="A0A5B7J3A7"/>
<sequence>MNPLLFVIGGGGVGGGGPHVCPATTHHTPMLSSYLTGTLRSTTLKKQRTRDIDSSCTKVESINLAVS</sequence>
<protein>
    <submittedName>
        <fullName evidence="1">Uncharacterized protein</fullName>
    </submittedName>
</protein>
<evidence type="ECO:0000313" key="2">
    <source>
        <dbReference type="Proteomes" id="UP000324222"/>
    </source>
</evidence>
<proteinExistence type="predicted"/>
<comment type="caution">
    <text evidence="1">The sequence shown here is derived from an EMBL/GenBank/DDBJ whole genome shotgun (WGS) entry which is preliminary data.</text>
</comment>
<keyword evidence="2" id="KW-1185">Reference proteome</keyword>
<accession>A0A5B7J3A7</accession>